<dbReference type="AlphaFoldDB" id="F6SHC7"/>
<dbReference type="InterPro" id="IPR014729">
    <property type="entry name" value="Rossmann-like_a/b/a_fold"/>
</dbReference>
<evidence type="ECO:0000256" key="1">
    <source>
        <dbReference type="SAM" id="Coils"/>
    </source>
</evidence>
<name>F6SHC7_CIOIN</name>
<dbReference type="SUPFAM" id="SSF52402">
    <property type="entry name" value="Adenine nucleotide alpha hydrolases-like"/>
    <property type="match status" value="1"/>
</dbReference>
<sequence length="174" mass="19921">MKVLISVDASENASRAFEWYFKHIHKPENEILLCHVAEQPLIPTYIFLEDEVLVSYTEDIEKLRQETTKKLNELKKKYETKLEGHNAKAQMLFKYCECPVGEAIVQISTKENCDAIVTGSRGMGAFRHSNLGDCRFKSQLSNLCHPNGHDPHVHRHDLSHSHAPNGCCCFWLVL</sequence>
<accession>F6SHC7</accession>
<dbReference type="Proteomes" id="UP000008144">
    <property type="component" value="Unassembled WGS sequence"/>
</dbReference>
<evidence type="ECO:0000313" key="3">
    <source>
        <dbReference type="Ensembl" id="ENSCINP00000024152.2"/>
    </source>
</evidence>
<evidence type="ECO:0000259" key="2">
    <source>
        <dbReference type="Pfam" id="PF00582"/>
    </source>
</evidence>
<dbReference type="Gene3D" id="3.40.50.620">
    <property type="entry name" value="HUPs"/>
    <property type="match status" value="1"/>
</dbReference>
<dbReference type="Pfam" id="PF00582">
    <property type="entry name" value="Usp"/>
    <property type="match status" value="1"/>
</dbReference>
<keyword evidence="1" id="KW-0175">Coiled coil</keyword>
<reference evidence="4" key="1">
    <citation type="journal article" date="2002" name="Science">
        <title>The draft genome of Ciona intestinalis: insights into chordate and vertebrate origins.</title>
        <authorList>
            <person name="Dehal P."/>
            <person name="Satou Y."/>
            <person name="Campbell R.K."/>
            <person name="Chapman J."/>
            <person name="Degnan B."/>
            <person name="De Tomaso A."/>
            <person name="Davidson B."/>
            <person name="Di Gregorio A."/>
            <person name="Gelpke M."/>
            <person name="Goodstein D.M."/>
            <person name="Harafuji N."/>
            <person name="Hastings K.E."/>
            <person name="Ho I."/>
            <person name="Hotta K."/>
            <person name="Huang W."/>
            <person name="Kawashima T."/>
            <person name="Lemaire P."/>
            <person name="Martinez D."/>
            <person name="Meinertzhagen I.A."/>
            <person name="Necula S."/>
            <person name="Nonaka M."/>
            <person name="Putnam N."/>
            <person name="Rash S."/>
            <person name="Saiga H."/>
            <person name="Satake M."/>
            <person name="Terry A."/>
            <person name="Yamada L."/>
            <person name="Wang H.G."/>
            <person name="Awazu S."/>
            <person name="Azumi K."/>
            <person name="Boore J."/>
            <person name="Branno M."/>
            <person name="Chin-Bow S."/>
            <person name="DeSantis R."/>
            <person name="Doyle S."/>
            <person name="Francino P."/>
            <person name="Keys D.N."/>
            <person name="Haga S."/>
            <person name="Hayashi H."/>
            <person name="Hino K."/>
            <person name="Imai K.S."/>
            <person name="Inaba K."/>
            <person name="Kano S."/>
            <person name="Kobayashi K."/>
            <person name="Kobayashi M."/>
            <person name="Lee B.I."/>
            <person name="Makabe K.W."/>
            <person name="Manohar C."/>
            <person name="Matassi G."/>
            <person name="Medina M."/>
            <person name="Mochizuki Y."/>
            <person name="Mount S."/>
            <person name="Morishita T."/>
            <person name="Miura S."/>
            <person name="Nakayama A."/>
            <person name="Nishizaka S."/>
            <person name="Nomoto H."/>
            <person name="Ohta F."/>
            <person name="Oishi K."/>
            <person name="Rigoutsos I."/>
            <person name="Sano M."/>
            <person name="Sasaki A."/>
            <person name="Sasakura Y."/>
            <person name="Shoguchi E."/>
            <person name="Shin-i T."/>
            <person name="Spagnuolo A."/>
            <person name="Stainier D."/>
            <person name="Suzuki M.M."/>
            <person name="Tassy O."/>
            <person name="Takatori N."/>
            <person name="Tokuoka M."/>
            <person name="Yagi K."/>
            <person name="Yoshizaki F."/>
            <person name="Wada S."/>
            <person name="Zhang C."/>
            <person name="Hyatt P.D."/>
            <person name="Larimer F."/>
            <person name="Detter C."/>
            <person name="Doggett N."/>
            <person name="Glavina T."/>
            <person name="Hawkins T."/>
            <person name="Richardson P."/>
            <person name="Lucas S."/>
            <person name="Kohara Y."/>
            <person name="Levine M."/>
            <person name="Satoh N."/>
            <person name="Rokhsar D.S."/>
        </authorList>
    </citation>
    <scope>NUCLEOTIDE SEQUENCE [LARGE SCALE GENOMIC DNA]</scope>
</reference>
<dbReference type="PANTHER" id="PTHR46989">
    <property type="entry name" value="USP DOMAIN-CONTAINING PROTEIN"/>
    <property type="match status" value="1"/>
</dbReference>
<dbReference type="Ensembl" id="ENSCINT00000024398.2">
    <property type="protein sequence ID" value="ENSCINP00000024152.2"/>
    <property type="gene ID" value="ENSCING00000013082.2"/>
</dbReference>
<dbReference type="InParanoid" id="F6SHC7"/>
<evidence type="ECO:0000313" key="4">
    <source>
        <dbReference type="Proteomes" id="UP000008144"/>
    </source>
</evidence>
<dbReference type="FunCoup" id="F6SHC7">
    <property type="interactions" value="1"/>
</dbReference>
<dbReference type="GeneTree" id="ENSGT00390000014691"/>
<reference evidence="3" key="3">
    <citation type="submission" date="2025-09" db="UniProtKB">
        <authorList>
            <consortium name="Ensembl"/>
        </authorList>
    </citation>
    <scope>IDENTIFICATION</scope>
</reference>
<dbReference type="InterPro" id="IPR006016">
    <property type="entry name" value="UspA"/>
</dbReference>
<gene>
    <name evidence="3" type="primary">LOC100178454</name>
</gene>
<organism evidence="3 4">
    <name type="scientific">Ciona intestinalis</name>
    <name type="common">Transparent sea squirt</name>
    <name type="synonym">Ascidia intestinalis</name>
    <dbReference type="NCBI Taxonomy" id="7719"/>
    <lineage>
        <taxon>Eukaryota</taxon>
        <taxon>Metazoa</taxon>
        <taxon>Chordata</taxon>
        <taxon>Tunicata</taxon>
        <taxon>Ascidiacea</taxon>
        <taxon>Phlebobranchia</taxon>
        <taxon>Cionidae</taxon>
        <taxon>Ciona</taxon>
    </lineage>
</organism>
<feature type="domain" description="UspA" evidence="2">
    <location>
        <begin position="2"/>
        <end position="129"/>
    </location>
</feature>
<protein>
    <submittedName>
        <fullName evidence="3">Universal stress protein YxiE</fullName>
    </submittedName>
</protein>
<feature type="coiled-coil region" evidence="1">
    <location>
        <begin position="53"/>
        <end position="88"/>
    </location>
</feature>
<reference evidence="3" key="2">
    <citation type="submission" date="2025-08" db="UniProtKB">
        <authorList>
            <consortium name="Ensembl"/>
        </authorList>
    </citation>
    <scope>IDENTIFICATION</scope>
</reference>
<keyword evidence="4" id="KW-1185">Reference proteome</keyword>
<proteinExistence type="predicted"/>
<dbReference type="HOGENOM" id="CLU_049301_9_2_1"/>
<dbReference type="OMA" id="ENCKRAA"/>
<dbReference type="PANTHER" id="PTHR46989:SF3">
    <property type="entry name" value="USPA DOMAIN-CONTAINING PROTEIN"/>
    <property type="match status" value="1"/>
</dbReference>
<dbReference type="CDD" id="cd23659">
    <property type="entry name" value="USP_At3g01520-like"/>
    <property type="match status" value="1"/>
</dbReference>